<reference evidence="3 4" key="1">
    <citation type="submission" date="2013-08" db="EMBL/GenBank/DDBJ databases">
        <title>The genome sequence of Knoellia subterranea.</title>
        <authorList>
            <person name="Zhu W."/>
            <person name="Wang G."/>
        </authorList>
    </citation>
    <scope>NUCLEOTIDE SEQUENCE [LARGE SCALE GENOMIC DNA]</scope>
    <source>
        <strain evidence="3 4">KCTC 19937</strain>
    </source>
</reference>
<comment type="caution">
    <text evidence="3">The sequence shown here is derived from an EMBL/GenBank/DDBJ whole genome shotgun (WGS) entry which is preliminary data.</text>
</comment>
<name>A0A0A0JHU0_9MICO</name>
<sequence length="375" mass="39850">MFEAAVQESPPVIDALIDRYAGASGALQSFAEELESAQRRCQAAIERHAAATDEYLRLEGLLVAAQGTPDEALVLRRHNHAMSAVVSAERDHRAAWQSFTEADRRTAGRLRALAADVLDDPTSYAALATMQEFSGEMSSMPPVLGNAPGLKQLGAAGEVSGFISGVGLRAFYGEGSWKTVGINAVGTVGTGAGAVVKRGSVVGAHPVSRLDTRARDYAGEKLSTRQRFFIGTREQLHATFPKASQRLDPSMQPSRRIILDGSDLPTTPTAGLPLADKARVLAERAKVMARRKADAVLLDDWRAASAGGPTAQRMFVAGVTLEKATPQAESRLVKAVEAGEEKPDEGTQCSDLSLNPCQSEEGDQSETADPSTPRN</sequence>
<dbReference type="EMBL" id="AVPK01000012">
    <property type="protein sequence ID" value="KGN36314.1"/>
    <property type="molecule type" value="Genomic_DNA"/>
</dbReference>
<protein>
    <submittedName>
        <fullName evidence="3">Uncharacterized protein</fullName>
    </submittedName>
</protein>
<feature type="compositionally biased region" description="Polar residues" evidence="2">
    <location>
        <begin position="347"/>
        <end position="358"/>
    </location>
</feature>
<evidence type="ECO:0000256" key="2">
    <source>
        <dbReference type="SAM" id="MobiDB-lite"/>
    </source>
</evidence>
<gene>
    <name evidence="3" type="ORF">N803_05790</name>
</gene>
<feature type="compositionally biased region" description="Basic and acidic residues" evidence="2">
    <location>
        <begin position="335"/>
        <end position="345"/>
    </location>
</feature>
<feature type="coiled-coil region" evidence="1">
    <location>
        <begin position="27"/>
        <end position="54"/>
    </location>
</feature>
<evidence type="ECO:0000313" key="4">
    <source>
        <dbReference type="Proteomes" id="UP000030011"/>
    </source>
</evidence>
<accession>A0A0A0JHU0</accession>
<keyword evidence="1" id="KW-0175">Coiled coil</keyword>
<dbReference type="AlphaFoldDB" id="A0A0A0JHU0"/>
<evidence type="ECO:0000256" key="1">
    <source>
        <dbReference type="SAM" id="Coils"/>
    </source>
</evidence>
<organism evidence="3 4">
    <name type="scientific">Knoellia subterranea KCTC 19937</name>
    <dbReference type="NCBI Taxonomy" id="1385521"/>
    <lineage>
        <taxon>Bacteria</taxon>
        <taxon>Bacillati</taxon>
        <taxon>Actinomycetota</taxon>
        <taxon>Actinomycetes</taxon>
        <taxon>Micrococcales</taxon>
        <taxon>Intrasporangiaceae</taxon>
        <taxon>Knoellia</taxon>
    </lineage>
</organism>
<proteinExistence type="predicted"/>
<keyword evidence="4" id="KW-1185">Reference proteome</keyword>
<evidence type="ECO:0000313" key="3">
    <source>
        <dbReference type="EMBL" id="KGN36314.1"/>
    </source>
</evidence>
<dbReference type="Proteomes" id="UP000030011">
    <property type="component" value="Unassembled WGS sequence"/>
</dbReference>
<feature type="region of interest" description="Disordered" evidence="2">
    <location>
        <begin position="335"/>
        <end position="375"/>
    </location>
</feature>
<dbReference type="STRING" id="1385521.N803_05790"/>